<sequence length="87" mass="10592">MLSNPQTYCEEIYCFIHSYFHKKELDFLSGSYHLWYFYAFQGNSDQQHQEHLQRNHWEQQLIMQHLQDDVSKQRVTTSVGNHSKINK</sequence>
<reference evidence="2" key="2">
    <citation type="journal article" date="2017" name="Nat. Plants">
        <title>The Aegilops tauschii genome reveals multiple impacts of transposons.</title>
        <authorList>
            <person name="Zhao G."/>
            <person name="Zou C."/>
            <person name="Li K."/>
            <person name="Wang K."/>
            <person name="Li T."/>
            <person name="Gao L."/>
            <person name="Zhang X."/>
            <person name="Wang H."/>
            <person name="Yang Z."/>
            <person name="Liu X."/>
            <person name="Jiang W."/>
            <person name="Mao L."/>
            <person name="Kong X."/>
            <person name="Jiao Y."/>
            <person name="Jia J."/>
        </authorList>
    </citation>
    <scope>NUCLEOTIDE SEQUENCE [LARGE SCALE GENOMIC DNA]</scope>
    <source>
        <strain evidence="2">cv. AL8/78</strain>
    </source>
</reference>
<dbReference type="AlphaFoldDB" id="A0A453BIC7"/>
<dbReference type="EnsemblPlants" id="AET2Gv20517500.7">
    <property type="protein sequence ID" value="AET2Gv20517500.7"/>
    <property type="gene ID" value="AET2Gv20517500"/>
</dbReference>
<dbReference type="Gramene" id="AET2Gv20517500.7">
    <property type="protein sequence ID" value="AET2Gv20517500.7"/>
    <property type="gene ID" value="AET2Gv20517500"/>
</dbReference>
<proteinExistence type="predicted"/>
<keyword evidence="2" id="KW-1185">Reference proteome</keyword>
<reference evidence="1" key="5">
    <citation type="journal article" date="2021" name="G3 (Bethesda)">
        <title>Aegilops tauschii genome assembly Aet v5.0 features greater sequence contiguity and improved annotation.</title>
        <authorList>
            <person name="Wang L."/>
            <person name="Zhu T."/>
            <person name="Rodriguez J.C."/>
            <person name="Deal K.R."/>
            <person name="Dubcovsky J."/>
            <person name="McGuire P.E."/>
            <person name="Lux T."/>
            <person name="Spannagl M."/>
            <person name="Mayer K.F.X."/>
            <person name="Baldrich P."/>
            <person name="Meyers B.C."/>
            <person name="Huo N."/>
            <person name="Gu Y.Q."/>
            <person name="Zhou H."/>
            <person name="Devos K.M."/>
            <person name="Bennetzen J.L."/>
            <person name="Unver T."/>
            <person name="Budak H."/>
            <person name="Gulick P.J."/>
            <person name="Galiba G."/>
            <person name="Kalapos B."/>
            <person name="Nelson D.R."/>
            <person name="Li P."/>
            <person name="You F.M."/>
            <person name="Luo M.C."/>
            <person name="Dvorak J."/>
        </authorList>
    </citation>
    <scope>NUCLEOTIDE SEQUENCE [LARGE SCALE GENOMIC DNA]</scope>
    <source>
        <strain evidence="1">cv. AL8/78</strain>
    </source>
</reference>
<organism evidence="1 2">
    <name type="scientific">Aegilops tauschii subsp. strangulata</name>
    <name type="common">Goatgrass</name>
    <dbReference type="NCBI Taxonomy" id="200361"/>
    <lineage>
        <taxon>Eukaryota</taxon>
        <taxon>Viridiplantae</taxon>
        <taxon>Streptophyta</taxon>
        <taxon>Embryophyta</taxon>
        <taxon>Tracheophyta</taxon>
        <taxon>Spermatophyta</taxon>
        <taxon>Magnoliopsida</taxon>
        <taxon>Liliopsida</taxon>
        <taxon>Poales</taxon>
        <taxon>Poaceae</taxon>
        <taxon>BOP clade</taxon>
        <taxon>Pooideae</taxon>
        <taxon>Triticodae</taxon>
        <taxon>Triticeae</taxon>
        <taxon>Triticinae</taxon>
        <taxon>Aegilops</taxon>
    </lineage>
</organism>
<reference evidence="2" key="1">
    <citation type="journal article" date="2014" name="Science">
        <title>Ancient hybridizations among the ancestral genomes of bread wheat.</title>
        <authorList>
            <consortium name="International Wheat Genome Sequencing Consortium,"/>
            <person name="Marcussen T."/>
            <person name="Sandve S.R."/>
            <person name="Heier L."/>
            <person name="Spannagl M."/>
            <person name="Pfeifer M."/>
            <person name="Jakobsen K.S."/>
            <person name="Wulff B.B."/>
            <person name="Steuernagel B."/>
            <person name="Mayer K.F."/>
            <person name="Olsen O.A."/>
        </authorList>
    </citation>
    <scope>NUCLEOTIDE SEQUENCE [LARGE SCALE GENOMIC DNA]</scope>
    <source>
        <strain evidence="2">cv. AL8/78</strain>
    </source>
</reference>
<reference evidence="1" key="4">
    <citation type="submission" date="2019-03" db="UniProtKB">
        <authorList>
            <consortium name="EnsemblPlants"/>
        </authorList>
    </citation>
    <scope>IDENTIFICATION</scope>
</reference>
<evidence type="ECO:0000313" key="2">
    <source>
        <dbReference type="Proteomes" id="UP000015105"/>
    </source>
</evidence>
<evidence type="ECO:0000313" key="1">
    <source>
        <dbReference type="EnsemblPlants" id="AET2Gv20517500.7"/>
    </source>
</evidence>
<accession>A0A453BIC7</accession>
<protein>
    <submittedName>
        <fullName evidence="1">Uncharacterized protein</fullName>
    </submittedName>
</protein>
<dbReference type="Proteomes" id="UP000015105">
    <property type="component" value="Chromosome 2D"/>
</dbReference>
<name>A0A453BIC7_AEGTS</name>
<reference evidence="1" key="3">
    <citation type="journal article" date="2017" name="Nature">
        <title>Genome sequence of the progenitor of the wheat D genome Aegilops tauschii.</title>
        <authorList>
            <person name="Luo M.C."/>
            <person name="Gu Y.Q."/>
            <person name="Puiu D."/>
            <person name="Wang H."/>
            <person name="Twardziok S.O."/>
            <person name="Deal K.R."/>
            <person name="Huo N."/>
            <person name="Zhu T."/>
            <person name="Wang L."/>
            <person name="Wang Y."/>
            <person name="McGuire P.E."/>
            <person name="Liu S."/>
            <person name="Long H."/>
            <person name="Ramasamy R.K."/>
            <person name="Rodriguez J.C."/>
            <person name="Van S.L."/>
            <person name="Yuan L."/>
            <person name="Wang Z."/>
            <person name="Xia Z."/>
            <person name="Xiao L."/>
            <person name="Anderson O.D."/>
            <person name="Ouyang S."/>
            <person name="Liang Y."/>
            <person name="Zimin A.V."/>
            <person name="Pertea G."/>
            <person name="Qi P."/>
            <person name="Bennetzen J.L."/>
            <person name="Dai X."/>
            <person name="Dawson M.W."/>
            <person name="Muller H.G."/>
            <person name="Kugler K."/>
            <person name="Rivarola-Duarte L."/>
            <person name="Spannagl M."/>
            <person name="Mayer K.F.X."/>
            <person name="Lu F.H."/>
            <person name="Bevan M.W."/>
            <person name="Leroy P."/>
            <person name="Li P."/>
            <person name="You F.M."/>
            <person name="Sun Q."/>
            <person name="Liu Z."/>
            <person name="Lyons E."/>
            <person name="Wicker T."/>
            <person name="Salzberg S.L."/>
            <person name="Devos K.M."/>
            <person name="Dvorak J."/>
        </authorList>
    </citation>
    <scope>NUCLEOTIDE SEQUENCE [LARGE SCALE GENOMIC DNA]</scope>
    <source>
        <strain evidence="1">cv. AL8/78</strain>
    </source>
</reference>